<comment type="subcellular location">
    <subcellularLocation>
        <location evidence="1 7">Cytoplasm</location>
    </subcellularLocation>
</comment>
<feature type="region of interest" description="Disordered" evidence="8">
    <location>
        <begin position="1"/>
        <end position="81"/>
    </location>
</feature>
<dbReference type="Pfam" id="PF01135">
    <property type="entry name" value="PCMT"/>
    <property type="match status" value="1"/>
</dbReference>
<proteinExistence type="inferred from homology"/>
<comment type="similarity">
    <text evidence="2 7">Belongs to the methyltransferase superfamily. L-isoaspartyl/D-aspartyl protein methyltransferase family.</text>
</comment>
<gene>
    <name evidence="7" type="primary">pcm</name>
    <name evidence="9" type="ORF">DDK22_14900</name>
</gene>
<dbReference type="EMBL" id="QDHA01000034">
    <property type="protein sequence ID" value="RCJ07845.1"/>
    <property type="molecule type" value="Genomic_DNA"/>
</dbReference>
<feature type="compositionally biased region" description="Low complexity" evidence="8">
    <location>
        <begin position="43"/>
        <end position="77"/>
    </location>
</feature>
<protein>
    <recommendedName>
        <fullName evidence="7">Protein-L-isoaspartate O-methyltransferase</fullName>
        <ecNumber evidence="7">2.1.1.77</ecNumber>
    </recommendedName>
    <alternativeName>
        <fullName evidence="7">L-isoaspartyl protein carboxyl methyltransferase</fullName>
    </alternativeName>
    <alternativeName>
        <fullName evidence="7">Protein L-isoaspartyl methyltransferase</fullName>
    </alternativeName>
    <alternativeName>
        <fullName evidence="7">Protein-beta-aspartate methyltransferase</fullName>
        <shortName evidence="7">PIMT</shortName>
    </alternativeName>
</protein>
<evidence type="ECO:0000256" key="4">
    <source>
        <dbReference type="ARBA" id="ARBA00022603"/>
    </source>
</evidence>
<dbReference type="HAMAP" id="MF_00090">
    <property type="entry name" value="PIMT"/>
    <property type="match status" value="1"/>
</dbReference>
<name>A0A367PLC3_CUPNE</name>
<evidence type="ECO:0000256" key="7">
    <source>
        <dbReference type="HAMAP-Rule" id="MF_00090"/>
    </source>
</evidence>
<dbReference type="SUPFAM" id="SSF53335">
    <property type="entry name" value="S-adenosyl-L-methionine-dependent methyltransferases"/>
    <property type="match status" value="1"/>
</dbReference>
<evidence type="ECO:0000256" key="1">
    <source>
        <dbReference type="ARBA" id="ARBA00004496"/>
    </source>
</evidence>
<evidence type="ECO:0000256" key="2">
    <source>
        <dbReference type="ARBA" id="ARBA00005369"/>
    </source>
</evidence>
<dbReference type="FunFam" id="3.40.50.150:FF:000010">
    <property type="entry name" value="Protein-L-isoaspartate O-methyltransferase"/>
    <property type="match status" value="1"/>
</dbReference>
<dbReference type="PANTHER" id="PTHR11579">
    <property type="entry name" value="PROTEIN-L-ISOASPARTATE O-METHYLTRANSFERASE"/>
    <property type="match status" value="1"/>
</dbReference>
<dbReference type="GO" id="GO:0005737">
    <property type="term" value="C:cytoplasm"/>
    <property type="evidence" value="ECO:0007669"/>
    <property type="project" value="UniProtKB-SubCell"/>
</dbReference>
<dbReference type="PROSITE" id="PS01279">
    <property type="entry name" value="PCMT"/>
    <property type="match status" value="1"/>
</dbReference>
<dbReference type="GO" id="GO:0004719">
    <property type="term" value="F:protein-L-isoaspartate (D-aspartate) O-methyltransferase activity"/>
    <property type="evidence" value="ECO:0007669"/>
    <property type="project" value="UniProtKB-UniRule"/>
</dbReference>
<evidence type="ECO:0000256" key="3">
    <source>
        <dbReference type="ARBA" id="ARBA00022490"/>
    </source>
</evidence>
<keyword evidence="3 7" id="KW-0963">Cytoplasm</keyword>
<dbReference type="InterPro" id="IPR029063">
    <property type="entry name" value="SAM-dependent_MTases_sf"/>
</dbReference>
<keyword evidence="5 7" id="KW-0808">Transferase</keyword>
<evidence type="ECO:0000256" key="6">
    <source>
        <dbReference type="ARBA" id="ARBA00022691"/>
    </source>
</evidence>
<dbReference type="PANTHER" id="PTHR11579:SF0">
    <property type="entry name" value="PROTEIN-L-ISOASPARTATE(D-ASPARTATE) O-METHYLTRANSFERASE"/>
    <property type="match status" value="1"/>
</dbReference>
<dbReference type="EC" id="2.1.1.77" evidence="7"/>
<dbReference type="NCBIfam" id="TIGR00080">
    <property type="entry name" value="pimt"/>
    <property type="match status" value="1"/>
</dbReference>
<reference evidence="9 10" key="1">
    <citation type="submission" date="2018-04" db="EMBL/GenBank/DDBJ databases">
        <title>Cupriavidus necator CR12 genome sequencing and assembly.</title>
        <authorList>
            <person name="Ben Fekih I."/>
            <person name="Mazhar H.S."/>
            <person name="Bello S.K."/>
            <person name="Rensing C."/>
        </authorList>
    </citation>
    <scope>NUCLEOTIDE SEQUENCE [LARGE SCALE GENOMIC DNA]</scope>
    <source>
        <strain evidence="9 10">CR12</strain>
    </source>
</reference>
<organism evidence="9 10">
    <name type="scientific">Cupriavidus necator</name>
    <name type="common">Alcaligenes eutrophus</name>
    <name type="synonym">Ralstonia eutropha</name>
    <dbReference type="NCBI Taxonomy" id="106590"/>
    <lineage>
        <taxon>Bacteria</taxon>
        <taxon>Pseudomonadati</taxon>
        <taxon>Pseudomonadota</taxon>
        <taxon>Betaproteobacteria</taxon>
        <taxon>Burkholderiales</taxon>
        <taxon>Burkholderiaceae</taxon>
        <taxon>Cupriavidus</taxon>
    </lineage>
</organism>
<dbReference type="GO" id="GO:0032259">
    <property type="term" value="P:methylation"/>
    <property type="evidence" value="ECO:0007669"/>
    <property type="project" value="UniProtKB-KW"/>
</dbReference>
<dbReference type="RefSeq" id="WP_114132540.1">
    <property type="nucleotide sequence ID" value="NZ_CP068434.1"/>
</dbReference>
<feature type="active site" evidence="7">
    <location>
        <position position="142"/>
    </location>
</feature>
<dbReference type="NCBIfam" id="NF001453">
    <property type="entry name" value="PRK00312.1"/>
    <property type="match status" value="1"/>
</dbReference>
<keyword evidence="6 7" id="KW-0949">S-adenosyl-L-methionine</keyword>
<evidence type="ECO:0000313" key="10">
    <source>
        <dbReference type="Proteomes" id="UP000253501"/>
    </source>
</evidence>
<dbReference type="AlphaFoldDB" id="A0A367PLC3"/>
<keyword evidence="4 7" id="KW-0489">Methyltransferase</keyword>
<comment type="catalytic activity">
    <reaction evidence="7">
        <text>[protein]-L-isoaspartate + S-adenosyl-L-methionine = [protein]-L-isoaspartate alpha-methyl ester + S-adenosyl-L-homocysteine</text>
        <dbReference type="Rhea" id="RHEA:12705"/>
        <dbReference type="Rhea" id="RHEA-COMP:12143"/>
        <dbReference type="Rhea" id="RHEA-COMP:12144"/>
        <dbReference type="ChEBI" id="CHEBI:57856"/>
        <dbReference type="ChEBI" id="CHEBI:59789"/>
        <dbReference type="ChEBI" id="CHEBI:90596"/>
        <dbReference type="ChEBI" id="CHEBI:90598"/>
        <dbReference type="EC" id="2.1.1.77"/>
    </reaction>
</comment>
<dbReference type="GO" id="GO:0030091">
    <property type="term" value="P:protein repair"/>
    <property type="evidence" value="ECO:0007669"/>
    <property type="project" value="UniProtKB-UniRule"/>
</dbReference>
<dbReference type="Proteomes" id="UP000253501">
    <property type="component" value="Unassembled WGS sequence"/>
</dbReference>
<evidence type="ECO:0000256" key="8">
    <source>
        <dbReference type="SAM" id="MobiDB-lite"/>
    </source>
</evidence>
<sequence>MSSTPRRNKFPLPLDAVVERKPAPARTAGMPAVGTPRPPAPTPTSAKPTKPRLPRTAAPAPAPVPASAVEQRASAATAGGGGMASARARVALAARLRAAGIRDERVLSAIATVPRHLFVEPGLASQAYEDAALPIGHQQTISKPSVVARMIELLREGLAADAPLERVLEIGTGCGYQAAVLSQVAREVFSIERIRPLHEQAKANLRPLRVPNLRLHYGDGMLGLPQAAPFSAIILAAAGMEVPEALLEQLAIGGRLIAPVAVMPPAGVPGQTVTQQLLLIERRNRHRFHRTALEAVFFVPLKSGTI</sequence>
<evidence type="ECO:0000256" key="5">
    <source>
        <dbReference type="ARBA" id="ARBA00022679"/>
    </source>
</evidence>
<comment type="caution">
    <text evidence="9">The sequence shown here is derived from an EMBL/GenBank/DDBJ whole genome shotgun (WGS) entry which is preliminary data.</text>
</comment>
<comment type="function">
    <text evidence="7">Catalyzes the methyl esterification of L-isoaspartyl residues in peptides and proteins that result from spontaneous decomposition of normal L-aspartyl and L-asparaginyl residues. It plays a role in the repair and/or degradation of damaged proteins.</text>
</comment>
<dbReference type="CDD" id="cd02440">
    <property type="entry name" value="AdoMet_MTases"/>
    <property type="match status" value="1"/>
</dbReference>
<dbReference type="InterPro" id="IPR000682">
    <property type="entry name" value="PCMT"/>
</dbReference>
<dbReference type="Gene3D" id="3.40.50.150">
    <property type="entry name" value="Vaccinia Virus protein VP39"/>
    <property type="match status" value="1"/>
</dbReference>
<accession>A0A367PLC3</accession>
<evidence type="ECO:0000313" key="9">
    <source>
        <dbReference type="EMBL" id="RCJ07845.1"/>
    </source>
</evidence>